<proteinExistence type="predicted"/>
<evidence type="ECO:0000313" key="2">
    <source>
        <dbReference type="Proteomes" id="UP000235145"/>
    </source>
</evidence>
<evidence type="ECO:0000313" key="1">
    <source>
        <dbReference type="EMBL" id="KAJ0206783.1"/>
    </source>
</evidence>
<name>A0A9R1VLE5_LACSA</name>
<reference evidence="1 2" key="1">
    <citation type="journal article" date="2017" name="Nat. Commun.">
        <title>Genome assembly with in vitro proximity ligation data and whole-genome triplication in lettuce.</title>
        <authorList>
            <person name="Reyes-Chin-Wo S."/>
            <person name="Wang Z."/>
            <person name="Yang X."/>
            <person name="Kozik A."/>
            <person name="Arikit S."/>
            <person name="Song C."/>
            <person name="Xia L."/>
            <person name="Froenicke L."/>
            <person name="Lavelle D.O."/>
            <person name="Truco M.J."/>
            <person name="Xia R."/>
            <person name="Zhu S."/>
            <person name="Xu C."/>
            <person name="Xu H."/>
            <person name="Xu X."/>
            <person name="Cox K."/>
            <person name="Korf I."/>
            <person name="Meyers B.C."/>
            <person name="Michelmore R.W."/>
        </authorList>
    </citation>
    <scope>NUCLEOTIDE SEQUENCE [LARGE SCALE GENOMIC DNA]</scope>
    <source>
        <strain evidence="2">cv. Salinas</strain>
        <tissue evidence="1">Seedlings</tissue>
    </source>
</reference>
<sequence length="113" mass="12809">MIMPDSGILIANKYGVIVHFLSKLESSTSFPLWSGPQDFPSHPIINIALLNGVYYVKVNLQEGRPMANVSWICNMHKSARSTGWQTFYHARLNTYVGPYRPCNNRHPESISDN</sequence>
<dbReference type="AlphaFoldDB" id="A0A9R1VLE5"/>
<protein>
    <submittedName>
        <fullName evidence="1">Uncharacterized protein</fullName>
    </submittedName>
</protein>
<keyword evidence="2" id="KW-1185">Reference proteome</keyword>
<gene>
    <name evidence="1" type="ORF">LSAT_V11C500251180</name>
</gene>
<dbReference type="EMBL" id="NBSK02000005">
    <property type="protein sequence ID" value="KAJ0206783.1"/>
    <property type="molecule type" value="Genomic_DNA"/>
</dbReference>
<comment type="caution">
    <text evidence="1">The sequence shown here is derived from an EMBL/GenBank/DDBJ whole genome shotgun (WGS) entry which is preliminary data.</text>
</comment>
<accession>A0A9R1VLE5</accession>
<dbReference type="Proteomes" id="UP000235145">
    <property type="component" value="Unassembled WGS sequence"/>
</dbReference>
<organism evidence="1 2">
    <name type="scientific">Lactuca sativa</name>
    <name type="common">Garden lettuce</name>
    <dbReference type="NCBI Taxonomy" id="4236"/>
    <lineage>
        <taxon>Eukaryota</taxon>
        <taxon>Viridiplantae</taxon>
        <taxon>Streptophyta</taxon>
        <taxon>Embryophyta</taxon>
        <taxon>Tracheophyta</taxon>
        <taxon>Spermatophyta</taxon>
        <taxon>Magnoliopsida</taxon>
        <taxon>eudicotyledons</taxon>
        <taxon>Gunneridae</taxon>
        <taxon>Pentapetalae</taxon>
        <taxon>asterids</taxon>
        <taxon>campanulids</taxon>
        <taxon>Asterales</taxon>
        <taxon>Asteraceae</taxon>
        <taxon>Cichorioideae</taxon>
        <taxon>Cichorieae</taxon>
        <taxon>Lactucinae</taxon>
        <taxon>Lactuca</taxon>
    </lineage>
</organism>